<dbReference type="SUPFAM" id="SSF46785">
    <property type="entry name" value="Winged helix' DNA-binding domain"/>
    <property type="match status" value="1"/>
</dbReference>
<dbReference type="Proteomes" id="UP000549616">
    <property type="component" value="Unassembled WGS sequence"/>
</dbReference>
<dbReference type="InterPro" id="IPR005471">
    <property type="entry name" value="Tscrpt_reg_IclR_N"/>
</dbReference>
<dbReference type="PROSITE" id="PS51077">
    <property type="entry name" value="HTH_ICLR"/>
    <property type="match status" value="1"/>
</dbReference>
<dbReference type="PANTHER" id="PTHR30136">
    <property type="entry name" value="HELIX-TURN-HELIX TRANSCRIPTIONAL REGULATOR, ICLR FAMILY"/>
    <property type="match status" value="1"/>
</dbReference>
<evidence type="ECO:0000256" key="2">
    <source>
        <dbReference type="ARBA" id="ARBA00023125"/>
    </source>
</evidence>
<dbReference type="SUPFAM" id="SSF55781">
    <property type="entry name" value="GAF domain-like"/>
    <property type="match status" value="1"/>
</dbReference>
<name>A0A853B7K6_9PSEU</name>
<dbReference type="InterPro" id="IPR050707">
    <property type="entry name" value="HTH_MetabolicPath_Reg"/>
</dbReference>
<dbReference type="Pfam" id="PF09339">
    <property type="entry name" value="HTH_IclR"/>
    <property type="match status" value="1"/>
</dbReference>
<dbReference type="GO" id="GO:0045892">
    <property type="term" value="P:negative regulation of DNA-templated transcription"/>
    <property type="evidence" value="ECO:0007669"/>
    <property type="project" value="TreeGrafter"/>
</dbReference>
<keyword evidence="2 6" id="KW-0238">DNA-binding</keyword>
<sequence length="260" mass="27818">MSPTHRDAGEISGIGRAGVLLNAFQGSTGILTTRELIERTGLPRSTAHRLVAELVRCGYLERDGRALRLGLMFFELGQLVPRPRGLADAARPYMSDLREATRQNVGTAVLVDREVLYVEVLRGKDGPRVPSRIGGRWPAHASCSGKAILAFAGADVVEAVVADGLTRLTENTITEPEALREELARIRQRGVAYDRQESFPGVMAVASPVLGPDGEVAGALSVSGLAGRINLARVDAAVRAGALAVSRELSRAHTGLRERR</sequence>
<gene>
    <name evidence="6" type="ORF">HNR02_004014</name>
</gene>
<dbReference type="Gene3D" id="3.30.450.40">
    <property type="match status" value="1"/>
</dbReference>
<evidence type="ECO:0000259" key="5">
    <source>
        <dbReference type="PROSITE" id="PS51078"/>
    </source>
</evidence>
<keyword evidence="3" id="KW-0804">Transcription</keyword>
<keyword evidence="1" id="KW-0805">Transcription regulation</keyword>
<evidence type="ECO:0000313" key="7">
    <source>
        <dbReference type="Proteomes" id="UP000549616"/>
    </source>
</evidence>
<dbReference type="GO" id="GO:0003700">
    <property type="term" value="F:DNA-binding transcription factor activity"/>
    <property type="evidence" value="ECO:0007669"/>
    <property type="project" value="TreeGrafter"/>
</dbReference>
<dbReference type="InterPro" id="IPR014757">
    <property type="entry name" value="Tscrpt_reg_IclR_C"/>
</dbReference>
<dbReference type="AlphaFoldDB" id="A0A853B7K6"/>
<dbReference type="RefSeq" id="WP_179774679.1">
    <property type="nucleotide sequence ID" value="NZ_JACCFK010000001.1"/>
</dbReference>
<dbReference type="SMART" id="SM00346">
    <property type="entry name" value="HTH_ICLR"/>
    <property type="match status" value="1"/>
</dbReference>
<dbReference type="GO" id="GO:0003677">
    <property type="term" value="F:DNA binding"/>
    <property type="evidence" value="ECO:0007669"/>
    <property type="project" value="UniProtKB-KW"/>
</dbReference>
<dbReference type="InterPro" id="IPR036390">
    <property type="entry name" value="WH_DNA-bd_sf"/>
</dbReference>
<dbReference type="Pfam" id="PF01614">
    <property type="entry name" value="IclR_C"/>
    <property type="match status" value="1"/>
</dbReference>
<dbReference type="InterPro" id="IPR029016">
    <property type="entry name" value="GAF-like_dom_sf"/>
</dbReference>
<proteinExistence type="predicted"/>
<dbReference type="Gene3D" id="1.10.10.10">
    <property type="entry name" value="Winged helix-like DNA-binding domain superfamily/Winged helix DNA-binding domain"/>
    <property type="match status" value="1"/>
</dbReference>
<comment type="caution">
    <text evidence="6">The sequence shown here is derived from an EMBL/GenBank/DDBJ whole genome shotgun (WGS) entry which is preliminary data.</text>
</comment>
<protein>
    <submittedName>
        <fullName evidence="6">DNA-binding IclR family transcriptional regulator</fullName>
    </submittedName>
</protein>
<evidence type="ECO:0000313" key="6">
    <source>
        <dbReference type="EMBL" id="NYI90691.1"/>
    </source>
</evidence>
<feature type="domain" description="HTH iclR-type" evidence="4">
    <location>
        <begin position="11"/>
        <end position="71"/>
    </location>
</feature>
<organism evidence="6 7">
    <name type="scientific">Amycolatopsis endophytica</name>
    <dbReference type="NCBI Taxonomy" id="860233"/>
    <lineage>
        <taxon>Bacteria</taxon>
        <taxon>Bacillati</taxon>
        <taxon>Actinomycetota</taxon>
        <taxon>Actinomycetes</taxon>
        <taxon>Pseudonocardiales</taxon>
        <taxon>Pseudonocardiaceae</taxon>
        <taxon>Amycolatopsis</taxon>
    </lineage>
</organism>
<keyword evidence="7" id="KW-1185">Reference proteome</keyword>
<feature type="domain" description="IclR-ED" evidence="5">
    <location>
        <begin position="72"/>
        <end position="255"/>
    </location>
</feature>
<evidence type="ECO:0000256" key="1">
    <source>
        <dbReference type="ARBA" id="ARBA00023015"/>
    </source>
</evidence>
<accession>A0A853B7K6</accession>
<evidence type="ECO:0000256" key="3">
    <source>
        <dbReference type="ARBA" id="ARBA00023163"/>
    </source>
</evidence>
<dbReference type="InterPro" id="IPR036388">
    <property type="entry name" value="WH-like_DNA-bd_sf"/>
</dbReference>
<evidence type="ECO:0000259" key="4">
    <source>
        <dbReference type="PROSITE" id="PS51077"/>
    </source>
</evidence>
<dbReference type="PANTHER" id="PTHR30136:SF24">
    <property type="entry name" value="HTH-TYPE TRANSCRIPTIONAL REPRESSOR ALLR"/>
    <property type="match status" value="1"/>
</dbReference>
<reference evidence="6 7" key="1">
    <citation type="submission" date="2020-07" db="EMBL/GenBank/DDBJ databases">
        <title>Sequencing the genomes of 1000 actinobacteria strains.</title>
        <authorList>
            <person name="Klenk H.-P."/>
        </authorList>
    </citation>
    <scope>NUCLEOTIDE SEQUENCE [LARGE SCALE GENOMIC DNA]</scope>
    <source>
        <strain evidence="6 7">DSM 104006</strain>
    </source>
</reference>
<dbReference type="EMBL" id="JACCFK010000001">
    <property type="protein sequence ID" value="NYI90691.1"/>
    <property type="molecule type" value="Genomic_DNA"/>
</dbReference>
<dbReference type="PROSITE" id="PS51078">
    <property type="entry name" value="ICLR_ED"/>
    <property type="match status" value="1"/>
</dbReference>